<reference evidence="1" key="1">
    <citation type="submission" date="2014-09" db="EMBL/GenBank/DDBJ databases">
        <authorList>
            <person name="Magalhaes I.L.F."/>
            <person name="Oliveira U."/>
            <person name="Santos F.R."/>
            <person name="Vidigal T.H.D.A."/>
            <person name="Brescovit A.D."/>
            <person name="Santos A.J."/>
        </authorList>
    </citation>
    <scope>NUCLEOTIDE SEQUENCE</scope>
    <source>
        <tissue evidence="1">Shoot tissue taken approximately 20 cm above the soil surface</tissue>
    </source>
</reference>
<evidence type="ECO:0000313" key="1">
    <source>
        <dbReference type="EMBL" id="JAD38438.1"/>
    </source>
</evidence>
<reference evidence="1" key="2">
    <citation type="journal article" date="2015" name="Data Brief">
        <title>Shoot transcriptome of the giant reed, Arundo donax.</title>
        <authorList>
            <person name="Barrero R.A."/>
            <person name="Guerrero F.D."/>
            <person name="Moolhuijzen P."/>
            <person name="Goolsby J.A."/>
            <person name="Tidwell J."/>
            <person name="Bellgard S.E."/>
            <person name="Bellgard M.I."/>
        </authorList>
    </citation>
    <scope>NUCLEOTIDE SEQUENCE</scope>
    <source>
        <tissue evidence="1">Shoot tissue taken approximately 20 cm above the soil surface</tissue>
    </source>
</reference>
<proteinExistence type="predicted"/>
<sequence>MGRVDMGQGTRAGNAKNFVSEDYKMQVEVFTPWACASNQSLERVDHI</sequence>
<organism evidence="1">
    <name type="scientific">Arundo donax</name>
    <name type="common">Giant reed</name>
    <name type="synonym">Donax arundinaceus</name>
    <dbReference type="NCBI Taxonomy" id="35708"/>
    <lineage>
        <taxon>Eukaryota</taxon>
        <taxon>Viridiplantae</taxon>
        <taxon>Streptophyta</taxon>
        <taxon>Embryophyta</taxon>
        <taxon>Tracheophyta</taxon>
        <taxon>Spermatophyta</taxon>
        <taxon>Magnoliopsida</taxon>
        <taxon>Liliopsida</taxon>
        <taxon>Poales</taxon>
        <taxon>Poaceae</taxon>
        <taxon>PACMAD clade</taxon>
        <taxon>Arundinoideae</taxon>
        <taxon>Arundineae</taxon>
        <taxon>Arundo</taxon>
    </lineage>
</organism>
<name>A0A0A8ZL54_ARUDO</name>
<dbReference type="EMBL" id="GBRH01259457">
    <property type="protein sequence ID" value="JAD38438.1"/>
    <property type="molecule type" value="Transcribed_RNA"/>
</dbReference>
<accession>A0A0A8ZL54</accession>
<dbReference type="AlphaFoldDB" id="A0A0A8ZL54"/>
<protein>
    <submittedName>
        <fullName evidence="1">Uncharacterized protein</fullName>
    </submittedName>
</protein>